<dbReference type="Proteomes" id="UP001143480">
    <property type="component" value="Unassembled WGS sequence"/>
</dbReference>
<reference evidence="1" key="2">
    <citation type="submission" date="2023-01" db="EMBL/GenBank/DDBJ databases">
        <authorList>
            <person name="Sun Q."/>
            <person name="Evtushenko L."/>
        </authorList>
    </citation>
    <scope>NUCLEOTIDE SEQUENCE</scope>
    <source>
        <strain evidence="1">VKM Ac-1321</strain>
    </source>
</reference>
<proteinExistence type="predicted"/>
<evidence type="ECO:0000313" key="1">
    <source>
        <dbReference type="EMBL" id="GLL05362.1"/>
    </source>
</evidence>
<reference evidence="1" key="1">
    <citation type="journal article" date="2014" name="Int. J. Syst. Evol. Microbiol.">
        <title>Complete genome sequence of Corynebacterium casei LMG S-19264T (=DSM 44701T), isolated from a smear-ripened cheese.</title>
        <authorList>
            <consortium name="US DOE Joint Genome Institute (JGI-PGF)"/>
            <person name="Walter F."/>
            <person name="Albersmeier A."/>
            <person name="Kalinowski J."/>
            <person name="Ruckert C."/>
        </authorList>
    </citation>
    <scope>NUCLEOTIDE SEQUENCE</scope>
    <source>
        <strain evidence="1">VKM Ac-1321</strain>
    </source>
</reference>
<keyword evidence="2" id="KW-1185">Reference proteome</keyword>
<dbReference type="AlphaFoldDB" id="A0A9W6KQE6"/>
<protein>
    <submittedName>
        <fullName evidence="1">Uncharacterized protein</fullName>
    </submittedName>
</protein>
<accession>A0A9W6KQE6</accession>
<organism evidence="1 2">
    <name type="scientific">Dactylosporangium matsuzakiense</name>
    <dbReference type="NCBI Taxonomy" id="53360"/>
    <lineage>
        <taxon>Bacteria</taxon>
        <taxon>Bacillati</taxon>
        <taxon>Actinomycetota</taxon>
        <taxon>Actinomycetes</taxon>
        <taxon>Micromonosporales</taxon>
        <taxon>Micromonosporaceae</taxon>
        <taxon>Dactylosporangium</taxon>
    </lineage>
</organism>
<evidence type="ECO:0000313" key="2">
    <source>
        <dbReference type="Proteomes" id="UP001143480"/>
    </source>
</evidence>
<dbReference type="RefSeq" id="WP_261961783.1">
    <property type="nucleotide sequence ID" value="NZ_BAAAXA010000001.1"/>
</dbReference>
<gene>
    <name evidence="1" type="ORF">GCM10017581_071090</name>
</gene>
<name>A0A9W6KQE6_9ACTN</name>
<comment type="caution">
    <text evidence="1">The sequence shown here is derived from an EMBL/GenBank/DDBJ whole genome shotgun (WGS) entry which is preliminary data.</text>
</comment>
<dbReference type="EMBL" id="BSFP01000056">
    <property type="protein sequence ID" value="GLL05362.1"/>
    <property type="molecule type" value="Genomic_DNA"/>
</dbReference>
<sequence length="182" mass="20260">MSFTDREAPAIIARTTIKMPYLSERTVAGLQRLGSALIVTPRSRHTVRRAAEQLAQQFRRETRYDFTPYTASAPDDQHVVLIPTRRFMVADGALYAGAIGVEPTADYHGFPGPVPRATWVYLHPYVRRDNLIDDLWPAVTAHWPGLTLAGPFTTAGLALLRRLVHTGLHPAQLHGIDVETLD</sequence>